<proteinExistence type="predicted"/>
<sequence>MGDIGTETGSRDGDLYARLDELELMVRRLMGGVSIPSAAGASFQPLAADHHHSGHAHREPATRPSFGSLAHAPVDGRHGDAGPRGFDSGRAKLVRRLIRKRRQREQHFPSDLFADPAWDMMLDLYAAHYERREISVSSLCIAAAVPATTALRWIKTMVEDGRFVRVADPDDGRRIIVSLADDTRCRLDEYFDNFED</sequence>
<dbReference type="Gene3D" id="1.10.10.10">
    <property type="entry name" value="Winged helix-like DNA-binding domain superfamily/Winged helix DNA-binding domain"/>
    <property type="match status" value="1"/>
</dbReference>
<dbReference type="Proteomes" id="UP000537161">
    <property type="component" value="Unassembled WGS sequence"/>
</dbReference>
<organism evidence="2 3">
    <name type="scientific">Sphingopyxis panaciterrulae</name>
    <dbReference type="NCBI Taxonomy" id="462372"/>
    <lineage>
        <taxon>Bacteria</taxon>
        <taxon>Pseudomonadati</taxon>
        <taxon>Pseudomonadota</taxon>
        <taxon>Alphaproteobacteria</taxon>
        <taxon>Sphingomonadales</taxon>
        <taxon>Sphingomonadaceae</taxon>
        <taxon>Sphingopyxis</taxon>
    </lineage>
</organism>
<dbReference type="EMBL" id="JACIJH010000021">
    <property type="protein sequence ID" value="MBB5708582.1"/>
    <property type="molecule type" value="Genomic_DNA"/>
</dbReference>
<dbReference type="AlphaFoldDB" id="A0A7W9ESB7"/>
<protein>
    <recommendedName>
        <fullName evidence="4">HTH marR-type domain-containing protein</fullName>
    </recommendedName>
</protein>
<evidence type="ECO:0000313" key="3">
    <source>
        <dbReference type="Proteomes" id="UP000537161"/>
    </source>
</evidence>
<feature type="region of interest" description="Disordered" evidence="1">
    <location>
        <begin position="47"/>
        <end position="88"/>
    </location>
</feature>
<comment type="caution">
    <text evidence="2">The sequence shown here is derived from an EMBL/GenBank/DDBJ whole genome shotgun (WGS) entry which is preliminary data.</text>
</comment>
<evidence type="ECO:0000313" key="2">
    <source>
        <dbReference type="EMBL" id="MBB5708582.1"/>
    </source>
</evidence>
<feature type="compositionally biased region" description="Basic and acidic residues" evidence="1">
    <location>
        <begin position="48"/>
        <end position="61"/>
    </location>
</feature>
<dbReference type="SUPFAM" id="SSF46785">
    <property type="entry name" value="Winged helix' DNA-binding domain"/>
    <property type="match status" value="1"/>
</dbReference>
<keyword evidence="3" id="KW-1185">Reference proteome</keyword>
<dbReference type="InterPro" id="IPR036388">
    <property type="entry name" value="WH-like_DNA-bd_sf"/>
</dbReference>
<name>A0A7W9ESB7_9SPHN</name>
<reference evidence="2 3" key="1">
    <citation type="submission" date="2020-08" db="EMBL/GenBank/DDBJ databases">
        <title>Genomic Encyclopedia of Type Strains, Phase IV (KMG-IV): sequencing the most valuable type-strain genomes for metagenomic binning, comparative biology and taxonomic classification.</title>
        <authorList>
            <person name="Goeker M."/>
        </authorList>
    </citation>
    <scope>NUCLEOTIDE SEQUENCE [LARGE SCALE GENOMIC DNA]</scope>
    <source>
        <strain evidence="2 3">DSM 27163</strain>
    </source>
</reference>
<dbReference type="InterPro" id="IPR036390">
    <property type="entry name" value="WH_DNA-bd_sf"/>
</dbReference>
<evidence type="ECO:0000256" key="1">
    <source>
        <dbReference type="SAM" id="MobiDB-lite"/>
    </source>
</evidence>
<dbReference type="RefSeq" id="WP_184101434.1">
    <property type="nucleotide sequence ID" value="NZ_JACIJH010000021.1"/>
</dbReference>
<gene>
    <name evidence="2" type="ORF">FHR21_003975</name>
</gene>
<accession>A0A7W9ESB7</accession>
<evidence type="ECO:0008006" key="4">
    <source>
        <dbReference type="Google" id="ProtNLM"/>
    </source>
</evidence>